<dbReference type="FunFam" id="1.10.630.10:FF:000126">
    <property type="entry name" value="Predicted protein"/>
    <property type="match status" value="1"/>
</dbReference>
<comment type="cofactor">
    <cofactor evidence="1 9">
        <name>heme</name>
        <dbReference type="ChEBI" id="CHEBI:30413"/>
    </cofactor>
</comment>
<proteinExistence type="inferred from homology"/>
<comment type="caution">
    <text evidence="11">The sequence shown here is derived from an EMBL/GenBank/DDBJ whole genome shotgun (WGS) entry which is preliminary data.</text>
</comment>
<dbReference type="InterPro" id="IPR002401">
    <property type="entry name" value="Cyt_P450_E_grp-I"/>
</dbReference>
<evidence type="ECO:0000313" key="11">
    <source>
        <dbReference type="EMBL" id="KAL0446749.1"/>
    </source>
</evidence>
<name>A0AAW2WXW8_9LAMI</name>
<dbReference type="GO" id="GO:0016705">
    <property type="term" value="F:oxidoreductase activity, acting on paired donors, with incorporation or reduction of molecular oxygen"/>
    <property type="evidence" value="ECO:0007669"/>
    <property type="project" value="InterPro"/>
</dbReference>
<dbReference type="SUPFAM" id="SSF48264">
    <property type="entry name" value="Cytochrome P450"/>
    <property type="match status" value="1"/>
</dbReference>
<evidence type="ECO:0000256" key="9">
    <source>
        <dbReference type="PIRSR" id="PIRSR602401-1"/>
    </source>
</evidence>
<gene>
    <name evidence="11" type="ORF">Slati_1802800</name>
</gene>
<keyword evidence="4 9" id="KW-0349">Heme</keyword>
<dbReference type="GO" id="GO:0016020">
    <property type="term" value="C:membrane"/>
    <property type="evidence" value="ECO:0007669"/>
    <property type="project" value="UniProtKB-SubCell"/>
</dbReference>
<dbReference type="InterPro" id="IPR036396">
    <property type="entry name" value="Cyt_P450_sf"/>
</dbReference>
<evidence type="ECO:0000256" key="4">
    <source>
        <dbReference type="ARBA" id="ARBA00022617"/>
    </source>
</evidence>
<accession>A0AAW2WXW8</accession>
<keyword evidence="7 9" id="KW-0408">Iron</keyword>
<dbReference type="GO" id="GO:0020037">
    <property type="term" value="F:heme binding"/>
    <property type="evidence" value="ECO:0007669"/>
    <property type="project" value="InterPro"/>
</dbReference>
<dbReference type="PROSITE" id="PS00086">
    <property type="entry name" value="CYTOCHROME_P450"/>
    <property type="match status" value="1"/>
</dbReference>
<evidence type="ECO:0000256" key="6">
    <source>
        <dbReference type="ARBA" id="ARBA00023002"/>
    </source>
</evidence>
<reference evidence="11" key="1">
    <citation type="submission" date="2020-06" db="EMBL/GenBank/DDBJ databases">
        <authorList>
            <person name="Li T."/>
            <person name="Hu X."/>
            <person name="Zhang T."/>
            <person name="Song X."/>
            <person name="Zhang H."/>
            <person name="Dai N."/>
            <person name="Sheng W."/>
            <person name="Hou X."/>
            <person name="Wei L."/>
        </authorList>
    </citation>
    <scope>NUCLEOTIDE SEQUENCE</scope>
    <source>
        <strain evidence="11">KEN1</strain>
        <tissue evidence="11">Leaf</tissue>
    </source>
</reference>
<keyword evidence="8 10" id="KW-0503">Monooxygenase</keyword>
<evidence type="ECO:0000256" key="8">
    <source>
        <dbReference type="ARBA" id="ARBA00023033"/>
    </source>
</evidence>
<dbReference type="EMBL" id="JACGWN010000006">
    <property type="protein sequence ID" value="KAL0446749.1"/>
    <property type="molecule type" value="Genomic_DNA"/>
</dbReference>
<evidence type="ECO:0000256" key="1">
    <source>
        <dbReference type="ARBA" id="ARBA00001971"/>
    </source>
</evidence>
<dbReference type="Pfam" id="PF00067">
    <property type="entry name" value="p450"/>
    <property type="match status" value="1"/>
</dbReference>
<keyword evidence="6 10" id="KW-0560">Oxidoreductase</keyword>
<dbReference type="PRINTS" id="PR00463">
    <property type="entry name" value="EP450I"/>
</dbReference>
<evidence type="ECO:0000256" key="5">
    <source>
        <dbReference type="ARBA" id="ARBA00022723"/>
    </source>
</evidence>
<dbReference type="AlphaFoldDB" id="A0AAW2WXW8"/>
<dbReference type="Gene3D" id="1.10.630.10">
    <property type="entry name" value="Cytochrome P450"/>
    <property type="match status" value="1"/>
</dbReference>
<evidence type="ECO:0000256" key="2">
    <source>
        <dbReference type="ARBA" id="ARBA00004167"/>
    </source>
</evidence>
<evidence type="ECO:0000256" key="7">
    <source>
        <dbReference type="ARBA" id="ARBA00023004"/>
    </source>
</evidence>
<evidence type="ECO:0000256" key="10">
    <source>
        <dbReference type="RuleBase" id="RU000461"/>
    </source>
</evidence>
<dbReference type="InterPro" id="IPR017972">
    <property type="entry name" value="Cyt_P450_CS"/>
</dbReference>
<dbReference type="CDD" id="cd20618">
    <property type="entry name" value="CYP71_clan"/>
    <property type="match status" value="1"/>
</dbReference>
<keyword evidence="5 9" id="KW-0479">Metal-binding</keyword>
<organism evidence="11">
    <name type="scientific">Sesamum latifolium</name>
    <dbReference type="NCBI Taxonomy" id="2727402"/>
    <lineage>
        <taxon>Eukaryota</taxon>
        <taxon>Viridiplantae</taxon>
        <taxon>Streptophyta</taxon>
        <taxon>Embryophyta</taxon>
        <taxon>Tracheophyta</taxon>
        <taxon>Spermatophyta</taxon>
        <taxon>Magnoliopsida</taxon>
        <taxon>eudicotyledons</taxon>
        <taxon>Gunneridae</taxon>
        <taxon>Pentapetalae</taxon>
        <taxon>asterids</taxon>
        <taxon>lamiids</taxon>
        <taxon>Lamiales</taxon>
        <taxon>Pedaliaceae</taxon>
        <taxon>Sesamum</taxon>
    </lineage>
</organism>
<feature type="binding site" description="axial binding residue" evidence="9">
    <location>
        <position position="205"/>
    </location>
    <ligand>
        <name>heme</name>
        <dbReference type="ChEBI" id="CHEBI:30413"/>
    </ligand>
    <ligandPart>
        <name>Fe</name>
        <dbReference type="ChEBI" id="CHEBI:18248"/>
    </ligandPart>
</feature>
<comment type="subcellular location">
    <subcellularLocation>
        <location evidence="2">Membrane</location>
        <topology evidence="2">Single-pass membrane protein</topology>
    </subcellularLocation>
</comment>
<reference evidence="11" key="2">
    <citation type="journal article" date="2024" name="Plant">
        <title>Genomic evolution and insights into agronomic trait innovations of Sesamum species.</title>
        <authorList>
            <person name="Miao H."/>
            <person name="Wang L."/>
            <person name="Qu L."/>
            <person name="Liu H."/>
            <person name="Sun Y."/>
            <person name="Le M."/>
            <person name="Wang Q."/>
            <person name="Wei S."/>
            <person name="Zheng Y."/>
            <person name="Lin W."/>
            <person name="Duan Y."/>
            <person name="Cao H."/>
            <person name="Xiong S."/>
            <person name="Wang X."/>
            <person name="Wei L."/>
            <person name="Li C."/>
            <person name="Ma Q."/>
            <person name="Ju M."/>
            <person name="Zhao R."/>
            <person name="Li G."/>
            <person name="Mu C."/>
            <person name="Tian Q."/>
            <person name="Mei H."/>
            <person name="Zhang T."/>
            <person name="Gao T."/>
            <person name="Zhang H."/>
        </authorList>
    </citation>
    <scope>NUCLEOTIDE SEQUENCE</scope>
    <source>
        <strain evidence="11">KEN1</strain>
    </source>
</reference>
<sequence length="268" mass="30733">MKALYKRFDKFHNYVIDDHQTKRAKDKDSIPQDVVDVLLQQAKDSDLDVKLTRDHIKGLLQDLLAGGTDTSATTIEWAIYDILKNPRVIEKAKEELDRVIGRNRWVEEDDFSKLPYIDAIIMESMRLHPLGTFLIPHCAMEDCKVAGYDISKGTTILINTWSIGRDPNSWDAPEEFLPERFLGKETDIMGSNFALLPFGSGRRRCPGYPLALKIVRTMLANLLHGFNLKLVDGMRREDISMEELYGLTTHPKKPLTIIMEHTLPDNFY</sequence>
<protein>
    <submittedName>
        <fullName evidence="11">Trimethyltridecatetraene synthase</fullName>
    </submittedName>
</protein>
<dbReference type="GO" id="GO:0005506">
    <property type="term" value="F:iron ion binding"/>
    <property type="evidence" value="ECO:0007669"/>
    <property type="project" value="InterPro"/>
</dbReference>
<dbReference type="GO" id="GO:0004497">
    <property type="term" value="F:monooxygenase activity"/>
    <property type="evidence" value="ECO:0007669"/>
    <property type="project" value="UniProtKB-KW"/>
</dbReference>
<dbReference type="PANTHER" id="PTHR47944:SF5">
    <property type="entry name" value="CYTOCHROME P450 71A1-LIKE"/>
    <property type="match status" value="1"/>
</dbReference>
<dbReference type="PANTHER" id="PTHR47944">
    <property type="entry name" value="CYTOCHROME P450 98A9"/>
    <property type="match status" value="1"/>
</dbReference>
<dbReference type="InterPro" id="IPR001128">
    <property type="entry name" value="Cyt_P450"/>
</dbReference>
<evidence type="ECO:0000256" key="3">
    <source>
        <dbReference type="ARBA" id="ARBA00010617"/>
    </source>
</evidence>
<dbReference type="PRINTS" id="PR00385">
    <property type="entry name" value="P450"/>
</dbReference>
<comment type="similarity">
    <text evidence="3 10">Belongs to the cytochrome P450 family.</text>
</comment>